<dbReference type="Pfam" id="PF12680">
    <property type="entry name" value="SnoaL_2"/>
    <property type="match status" value="1"/>
</dbReference>
<dbReference type="SUPFAM" id="SSF54427">
    <property type="entry name" value="NTF2-like"/>
    <property type="match status" value="1"/>
</dbReference>
<proteinExistence type="predicted"/>
<reference evidence="2 3" key="1">
    <citation type="submission" date="2024-01" db="EMBL/GenBank/DDBJ databases">
        <title>Draft genome sequence of Gordonia sp. LSe1-13.</title>
        <authorList>
            <person name="Suphannarot A."/>
            <person name="Mingma R."/>
        </authorList>
    </citation>
    <scope>NUCLEOTIDE SEQUENCE [LARGE SCALE GENOMIC DNA]</scope>
    <source>
        <strain evidence="2 3">LSe1-13</strain>
    </source>
</reference>
<dbReference type="InterPro" id="IPR032710">
    <property type="entry name" value="NTF2-like_dom_sf"/>
</dbReference>
<sequence length="119" mass="13098">MADDIERLMEANLLEVFDERDPVRRLEAIRRTYTADVEFTDADETITGYDQINAKVEGLLSGPLAGLHFEKDGDVHQVPGMGHLAWRVLSPESGAVIASGFDVALIEDGKIAKLFTVLL</sequence>
<evidence type="ECO:0000259" key="1">
    <source>
        <dbReference type="Pfam" id="PF12680"/>
    </source>
</evidence>
<organism evidence="2 3">
    <name type="scientific">Gordonia sesuvii</name>
    <dbReference type="NCBI Taxonomy" id="3116777"/>
    <lineage>
        <taxon>Bacteria</taxon>
        <taxon>Bacillati</taxon>
        <taxon>Actinomycetota</taxon>
        <taxon>Actinomycetes</taxon>
        <taxon>Mycobacteriales</taxon>
        <taxon>Gordoniaceae</taxon>
        <taxon>Gordonia</taxon>
    </lineage>
</organism>
<gene>
    <name evidence="2" type="ORF">VZC37_21750</name>
</gene>
<dbReference type="Proteomes" id="UP001347146">
    <property type="component" value="Unassembled WGS sequence"/>
</dbReference>
<accession>A0ABU7MIP6</accession>
<name>A0ABU7MIP6_9ACTN</name>
<dbReference type="InterPro" id="IPR037401">
    <property type="entry name" value="SnoaL-like"/>
</dbReference>
<evidence type="ECO:0000313" key="3">
    <source>
        <dbReference type="Proteomes" id="UP001347146"/>
    </source>
</evidence>
<dbReference type="RefSeq" id="WP_330435687.1">
    <property type="nucleotide sequence ID" value="NZ_JAZDUF010000008.1"/>
</dbReference>
<comment type="caution">
    <text evidence="2">The sequence shown here is derived from an EMBL/GenBank/DDBJ whole genome shotgun (WGS) entry which is preliminary data.</text>
</comment>
<dbReference type="EMBL" id="JAZDUF010000008">
    <property type="protein sequence ID" value="MEE3852977.1"/>
    <property type="molecule type" value="Genomic_DNA"/>
</dbReference>
<dbReference type="Gene3D" id="3.10.450.50">
    <property type="match status" value="1"/>
</dbReference>
<evidence type="ECO:0000313" key="2">
    <source>
        <dbReference type="EMBL" id="MEE3852977.1"/>
    </source>
</evidence>
<keyword evidence="3" id="KW-1185">Reference proteome</keyword>
<feature type="domain" description="SnoaL-like" evidence="1">
    <location>
        <begin position="14"/>
        <end position="113"/>
    </location>
</feature>
<protein>
    <submittedName>
        <fullName evidence="2">Nuclear transport factor 2 family protein</fullName>
    </submittedName>
</protein>